<name>A0A6B0U1Z1_IXORI</name>
<feature type="region of interest" description="Disordered" evidence="1">
    <location>
        <begin position="45"/>
        <end position="65"/>
    </location>
</feature>
<sequence>MTSAAAAAWSSALLRGPEARSLRAEGRSLAATVKAHATGRVWHSFEDAGNPANTAGKEGSQAGTPCHRHFVLSNFEPTLD</sequence>
<protein>
    <submittedName>
        <fullName evidence="2">Putative secreted protein</fullName>
    </submittedName>
</protein>
<organism evidence="2">
    <name type="scientific">Ixodes ricinus</name>
    <name type="common">Common tick</name>
    <name type="synonym">Acarus ricinus</name>
    <dbReference type="NCBI Taxonomy" id="34613"/>
    <lineage>
        <taxon>Eukaryota</taxon>
        <taxon>Metazoa</taxon>
        <taxon>Ecdysozoa</taxon>
        <taxon>Arthropoda</taxon>
        <taxon>Chelicerata</taxon>
        <taxon>Arachnida</taxon>
        <taxon>Acari</taxon>
        <taxon>Parasitiformes</taxon>
        <taxon>Ixodida</taxon>
        <taxon>Ixodoidea</taxon>
        <taxon>Ixodidae</taxon>
        <taxon>Ixodinae</taxon>
        <taxon>Ixodes</taxon>
    </lineage>
</organism>
<evidence type="ECO:0000256" key="1">
    <source>
        <dbReference type="SAM" id="MobiDB-lite"/>
    </source>
</evidence>
<dbReference type="AlphaFoldDB" id="A0A6B0U1Z1"/>
<accession>A0A6B0U1Z1</accession>
<evidence type="ECO:0000313" key="2">
    <source>
        <dbReference type="EMBL" id="MXU84341.1"/>
    </source>
</evidence>
<proteinExistence type="predicted"/>
<reference evidence="2" key="1">
    <citation type="submission" date="2019-12" db="EMBL/GenBank/DDBJ databases">
        <title>An insight into the sialome of adult female Ixodes ricinus ticks feeding for 6 days.</title>
        <authorList>
            <person name="Perner J."/>
            <person name="Ribeiro J.M.C."/>
        </authorList>
    </citation>
    <scope>NUCLEOTIDE SEQUENCE</scope>
    <source>
        <strain evidence="2">Semi-engorged</strain>
        <tissue evidence="2">Salivary glands</tissue>
    </source>
</reference>
<dbReference type="EMBL" id="GIFC01002258">
    <property type="protein sequence ID" value="MXU84341.1"/>
    <property type="molecule type" value="Transcribed_RNA"/>
</dbReference>